<organism evidence="2 3">
    <name type="scientific">Haematococcus lacustris</name>
    <name type="common">Green alga</name>
    <name type="synonym">Haematococcus pluvialis</name>
    <dbReference type="NCBI Taxonomy" id="44745"/>
    <lineage>
        <taxon>Eukaryota</taxon>
        <taxon>Viridiplantae</taxon>
        <taxon>Chlorophyta</taxon>
        <taxon>core chlorophytes</taxon>
        <taxon>Chlorophyceae</taxon>
        <taxon>CS clade</taxon>
        <taxon>Chlamydomonadales</taxon>
        <taxon>Haematococcaceae</taxon>
        <taxon>Haematococcus</taxon>
    </lineage>
</organism>
<gene>
    <name evidence="2" type="ORF">HaLaN_04441</name>
</gene>
<proteinExistence type="predicted"/>
<dbReference type="EMBL" id="BLLF01000225">
    <property type="protein sequence ID" value="GFH09328.1"/>
    <property type="molecule type" value="Genomic_DNA"/>
</dbReference>
<protein>
    <submittedName>
        <fullName evidence="2">Uncharacterized protein</fullName>
    </submittedName>
</protein>
<reference evidence="2 3" key="1">
    <citation type="submission" date="2020-02" db="EMBL/GenBank/DDBJ databases">
        <title>Draft genome sequence of Haematococcus lacustris strain NIES-144.</title>
        <authorList>
            <person name="Morimoto D."/>
            <person name="Nakagawa S."/>
            <person name="Yoshida T."/>
            <person name="Sawayama S."/>
        </authorList>
    </citation>
    <scope>NUCLEOTIDE SEQUENCE [LARGE SCALE GENOMIC DNA]</scope>
    <source>
        <strain evidence="2 3">NIES-144</strain>
    </source>
</reference>
<comment type="caution">
    <text evidence="2">The sequence shown here is derived from an EMBL/GenBank/DDBJ whole genome shotgun (WGS) entry which is preliminary data.</text>
</comment>
<evidence type="ECO:0000313" key="3">
    <source>
        <dbReference type="Proteomes" id="UP000485058"/>
    </source>
</evidence>
<keyword evidence="3" id="KW-1185">Reference proteome</keyword>
<sequence length="106" mass="11501">CNCKVHHFKLDTKAIHGVMFTTGMLPADITSLDSFRNVVNGPRDSERNTTSGHSTSYASIGGQPSSYARVHGDVSREPAVWRDIGVVGKEQLKEVLYAKAEGIAKV</sequence>
<feature type="non-terminal residue" evidence="2">
    <location>
        <position position="1"/>
    </location>
</feature>
<evidence type="ECO:0000256" key="1">
    <source>
        <dbReference type="SAM" id="MobiDB-lite"/>
    </source>
</evidence>
<accession>A0A699YNG7</accession>
<feature type="region of interest" description="Disordered" evidence="1">
    <location>
        <begin position="39"/>
        <end position="71"/>
    </location>
</feature>
<evidence type="ECO:0000313" key="2">
    <source>
        <dbReference type="EMBL" id="GFH09328.1"/>
    </source>
</evidence>
<feature type="compositionally biased region" description="Polar residues" evidence="1">
    <location>
        <begin position="48"/>
        <end position="66"/>
    </location>
</feature>
<dbReference type="Proteomes" id="UP000485058">
    <property type="component" value="Unassembled WGS sequence"/>
</dbReference>
<dbReference type="AlphaFoldDB" id="A0A699YNG7"/>
<name>A0A699YNG7_HAELA</name>